<evidence type="ECO:0000313" key="3">
    <source>
        <dbReference type="Proteomes" id="UP000504617"/>
    </source>
</evidence>
<evidence type="ECO:0000313" key="4">
    <source>
        <dbReference type="RefSeq" id="XP_013924056.1"/>
    </source>
</evidence>
<feature type="transmembrane region" description="Helical" evidence="2">
    <location>
        <begin position="120"/>
        <end position="146"/>
    </location>
</feature>
<keyword evidence="3" id="KW-1185">Reference proteome</keyword>
<reference evidence="4" key="1">
    <citation type="submission" date="2025-08" db="UniProtKB">
        <authorList>
            <consortium name="RefSeq"/>
        </authorList>
    </citation>
    <scope>IDENTIFICATION</scope>
    <source>
        <tissue evidence="4">Skeletal muscle</tissue>
    </source>
</reference>
<keyword evidence="2" id="KW-0472">Membrane</keyword>
<dbReference type="OrthoDB" id="9045021at2759"/>
<evidence type="ECO:0000256" key="2">
    <source>
        <dbReference type="SAM" id="Phobius"/>
    </source>
</evidence>
<evidence type="ECO:0000256" key="1">
    <source>
        <dbReference type="SAM" id="MobiDB-lite"/>
    </source>
</evidence>
<dbReference type="AlphaFoldDB" id="A0A6I9YIM9"/>
<dbReference type="GeneID" id="106550643"/>
<keyword evidence="2" id="KW-0812">Transmembrane</keyword>
<accession>A0A6I9YIM9</accession>
<dbReference type="RefSeq" id="XP_013924056.1">
    <property type="nucleotide sequence ID" value="XM_014068581.1"/>
</dbReference>
<dbReference type="Proteomes" id="UP000504617">
    <property type="component" value="Unplaced"/>
</dbReference>
<protein>
    <submittedName>
        <fullName evidence="4">Uncharacterized protein LOC106550643</fullName>
    </submittedName>
</protein>
<feature type="compositionally biased region" description="Basic and acidic residues" evidence="1">
    <location>
        <begin position="173"/>
        <end position="188"/>
    </location>
</feature>
<keyword evidence="2" id="KW-1133">Transmembrane helix</keyword>
<feature type="region of interest" description="Disordered" evidence="1">
    <location>
        <begin position="156"/>
        <end position="189"/>
    </location>
</feature>
<organism evidence="3 4">
    <name type="scientific">Thamnophis sirtalis</name>
    <dbReference type="NCBI Taxonomy" id="35019"/>
    <lineage>
        <taxon>Eukaryota</taxon>
        <taxon>Metazoa</taxon>
        <taxon>Chordata</taxon>
        <taxon>Craniata</taxon>
        <taxon>Vertebrata</taxon>
        <taxon>Euteleostomi</taxon>
        <taxon>Lepidosauria</taxon>
        <taxon>Squamata</taxon>
        <taxon>Bifurcata</taxon>
        <taxon>Unidentata</taxon>
        <taxon>Episquamata</taxon>
        <taxon>Toxicofera</taxon>
        <taxon>Serpentes</taxon>
        <taxon>Colubroidea</taxon>
        <taxon>Colubridae</taxon>
        <taxon>Natricinae</taxon>
        <taxon>Thamnophis</taxon>
    </lineage>
</organism>
<dbReference type="KEGG" id="tsr:106550643"/>
<sequence>MSVFLTDNRRGMEVTKNSHGSEQEIKLTCNSCVRGRKSSSITWTLNGKKVNDDIHVKKLKNVYFVKDNPQYYGLWKCSNANCPIQSDGYCLEKESRVSERSETEEMPWSTPAPLDTGKKLMIQIIVGCVIGIIALLGMVVTIFVLWQKLLSRRTSPSKSAKEPKSQVIQNSFDLEKPLENQGKEKDVEMNEGAEGIQYSVLQLKEPEQCQSQRKEGTPAIIYAEMPTGNCSKS</sequence>
<gene>
    <name evidence="4" type="primary">LOC106550643</name>
</gene>
<name>A0A6I9YIM9_9SAUR</name>
<proteinExistence type="predicted"/>